<evidence type="ECO:0000313" key="3">
    <source>
        <dbReference type="Proteomes" id="UP000266723"/>
    </source>
</evidence>
<evidence type="ECO:0000313" key="2">
    <source>
        <dbReference type="EMBL" id="KAF3533779.1"/>
    </source>
</evidence>
<proteinExistence type="predicted"/>
<keyword evidence="3" id="KW-1185">Reference proteome</keyword>
<dbReference type="Proteomes" id="UP000266723">
    <property type="component" value="Unassembled WGS sequence"/>
</dbReference>
<name>A0ABQ7BNI9_BRACR</name>
<comment type="caution">
    <text evidence="2">The sequence shown here is derived from an EMBL/GenBank/DDBJ whole genome shotgun (WGS) entry which is preliminary data.</text>
</comment>
<reference evidence="2 3" key="1">
    <citation type="journal article" date="2020" name="BMC Genomics">
        <title>Intraspecific diversification of the crop wild relative Brassica cretica Lam. using demographic model selection.</title>
        <authorList>
            <person name="Kioukis A."/>
            <person name="Michalopoulou V.A."/>
            <person name="Briers L."/>
            <person name="Pirintsos S."/>
            <person name="Studholme D.J."/>
            <person name="Pavlidis P."/>
            <person name="Sarris P.F."/>
        </authorList>
    </citation>
    <scope>NUCLEOTIDE SEQUENCE [LARGE SCALE GENOMIC DNA]</scope>
    <source>
        <strain evidence="3">cv. PFS-1207/04</strain>
    </source>
</reference>
<evidence type="ECO:0000256" key="1">
    <source>
        <dbReference type="SAM" id="MobiDB-lite"/>
    </source>
</evidence>
<feature type="compositionally biased region" description="Low complexity" evidence="1">
    <location>
        <begin position="621"/>
        <end position="632"/>
    </location>
</feature>
<feature type="compositionally biased region" description="Basic and acidic residues" evidence="1">
    <location>
        <begin position="109"/>
        <end position="119"/>
    </location>
</feature>
<sequence>MEGGEDGRSIYGRIYSTLLQLEYFEGMRRKSGGSWCHKHEIRKSPGWDFPNQSPGFVSEGDATLKAGESAEAGAGATSFKAVVANESKQYGERREGQYGRSQGIQGARGSDKGKGIAREKHGHHKQDGSYQPYKEKFPRGYGEGSSFYGRHMGYVNKKTAFQSRDFQQQQRHDKGEHRPLNPTKLMVDAFKGVTGYHGTGGVKGIGTEGNASSSKARKSLTFEEEVAEVQSEVMGQEVAAVKDALAVQEQGEVDEEAKVATEQSLHSEALDEANLMIDGVILSDSELRVEGDDLEDWEQGEIMDFVRGFLCRIFVELFHIRNQCGEEANEKRATKKKEMKQETAVTGGAKRRMGQAFVSPRKKLLAKVAAKQGDKAKKGLSKAKNPVDFLRLKYGCFSGVAWSYQSYDELLMARPLSVPVGISYSAARKLATIEFPCCTLLLQEATIRRRGCWIPLSCCGLWRHSVVGTSPPGSVDPSVAFLLGGGLHAGFLRIVGVFPWRVIPLSIAGYCFSPGSGDRYRDLSRALASVDSLAIGDSRPVFPGDEGSQHGHEMGSRIHPAERPEEVSSICLCPASLVVRPSVGSWRDPCGVEDEDLARSLSSEQVPLWRTLSETMRSGRYRSLGGSGSASSEPIAIRQTS</sequence>
<feature type="region of interest" description="Disordered" evidence="1">
    <location>
        <begin position="88"/>
        <end position="136"/>
    </location>
</feature>
<dbReference type="EMBL" id="QGKV02001507">
    <property type="protein sequence ID" value="KAF3533779.1"/>
    <property type="molecule type" value="Genomic_DNA"/>
</dbReference>
<organism evidence="2 3">
    <name type="scientific">Brassica cretica</name>
    <name type="common">Mustard</name>
    <dbReference type="NCBI Taxonomy" id="69181"/>
    <lineage>
        <taxon>Eukaryota</taxon>
        <taxon>Viridiplantae</taxon>
        <taxon>Streptophyta</taxon>
        <taxon>Embryophyta</taxon>
        <taxon>Tracheophyta</taxon>
        <taxon>Spermatophyta</taxon>
        <taxon>Magnoliopsida</taxon>
        <taxon>eudicotyledons</taxon>
        <taxon>Gunneridae</taxon>
        <taxon>Pentapetalae</taxon>
        <taxon>rosids</taxon>
        <taxon>malvids</taxon>
        <taxon>Brassicales</taxon>
        <taxon>Brassicaceae</taxon>
        <taxon>Brassiceae</taxon>
        <taxon>Brassica</taxon>
    </lineage>
</organism>
<accession>A0ABQ7BNI9</accession>
<protein>
    <submittedName>
        <fullName evidence="2">Uncharacterized protein</fullName>
    </submittedName>
</protein>
<gene>
    <name evidence="2" type="ORF">DY000_02039876</name>
</gene>
<feature type="region of interest" description="Disordered" evidence="1">
    <location>
        <begin position="620"/>
        <end position="641"/>
    </location>
</feature>